<feature type="compositionally biased region" description="Basic residues" evidence="1">
    <location>
        <begin position="251"/>
        <end position="263"/>
    </location>
</feature>
<protein>
    <submittedName>
        <fullName evidence="2">DUF3801 domain-containing protein</fullName>
    </submittedName>
</protein>
<accession>A0ABR7F7C8</accession>
<feature type="compositionally biased region" description="Basic and acidic residues" evidence="1">
    <location>
        <begin position="176"/>
        <end position="192"/>
    </location>
</feature>
<evidence type="ECO:0000256" key="1">
    <source>
        <dbReference type="SAM" id="MobiDB-lite"/>
    </source>
</evidence>
<reference evidence="2 3" key="1">
    <citation type="submission" date="2020-08" db="EMBL/GenBank/DDBJ databases">
        <title>Genome public.</title>
        <authorList>
            <person name="Liu C."/>
            <person name="Sun Q."/>
        </authorList>
    </citation>
    <scope>NUCLEOTIDE SEQUENCE [LARGE SCALE GENOMIC DNA]</scope>
    <source>
        <strain evidence="2 3">NSJ-34</strain>
    </source>
</reference>
<organism evidence="2 3">
    <name type="scientific">Blautia celeris</name>
    <dbReference type="NCBI Taxonomy" id="2763026"/>
    <lineage>
        <taxon>Bacteria</taxon>
        <taxon>Bacillati</taxon>
        <taxon>Bacillota</taxon>
        <taxon>Clostridia</taxon>
        <taxon>Lachnospirales</taxon>
        <taxon>Lachnospiraceae</taxon>
        <taxon>Blautia</taxon>
    </lineage>
</organism>
<dbReference type="Pfam" id="PF12687">
    <property type="entry name" value="DUF3801"/>
    <property type="match status" value="1"/>
</dbReference>
<name>A0ABR7F7C8_9FIRM</name>
<dbReference type="InterPro" id="IPR024234">
    <property type="entry name" value="DUF3801"/>
</dbReference>
<sequence length="263" mass="29927">MNTGGEAAEQVVRMSLETGEVALKITGQAAKHLAVMLYAVLKDQKRTKGRVRLESLCRNSREVKVFTVRKEDVGTFVRRARDYGLLYCAVRGQKDGMVDFMVRLEDASKADRIVERFRLASVEEKDVKLEVEHPKRKRGRESREQRGAARKDKISKAETEPETGEDALLEELLGGQEERKKDPLRAGAEKPRPSAPISGTPKKEGDISKEQEQKRPSVKRQLQEIQKERQASKEGSRMRQAERNSAAHNQLGRRKKDRGQRVR</sequence>
<proteinExistence type="predicted"/>
<dbReference type="RefSeq" id="WP_186970946.1">
    <property type="nucleotide sequence ID" value="NZ_JACOOU010000001.1"/>
</dbReference>
<feature type="compositionally biased region" description="Basic and acidic residues" evidence="1">
    <location>
        <begin position="201"/>
        <end position="242"/>
    </location>
</feature>
<feature type="region of interest" description="Disordered" evidence="1">
    <location>
        <begin position="131"/>
        <end position="263"/>
    </location>
</feature>
<gene>
    <name evidence="2" type="ORF">H8S76_02535</name>
</gene>
<feature type="compositionally biased region" description="Acidic residues" evidence="1">
    <location>
        <begin position="160"/>
        <end position="169"/>
    </location>
</feature>
<evidence type="ECO:0000313" key="2">
    <source>
        <dbReference type="EMBL" id="MBC5671109.1"/>
    </source>
</evidence>
<feature type="compositionally biased region" description="Basic and acidic residues" evidence="1">
    <location>
        <begin position="141"/>
        <end position="159"/>
    </location>
</feature>
<dbReference type="EMBL" id="JACOOU010000001">
    <property type="protein sequence ID" value="MBC5671109.1"/>
    <property type="molecule type" value="Genomic_DNA"/>
</dbReference>
<keyword evidence="3" id="KW-1185">Reference proteome</keyword>
<evidence type="ECO:0000313" key="3">
    <source>
        <dbReference type="Proteomes" id="UP000654573"/>
    </source>
</evidence>
<dbReference type="Proteomes" id="UP000654573">
    <property type="component" value="Unassembled WGS sequence"/>
</dbReference>
<comment type="caution">
    <text evidence="2">The sequence shown here is derived from an EMBL/GenBank/DDBJ whole genome shotgun (WGS) entry which is preliminary data.</text>
</comment>